<dbReference type="RefSeq" id="WP_026749317.1">
    <property type="nucleotide sequence ID" value="NZ_AP019831.1"/>
</dbReference>
<feature type="signal peptide" evidence="2">
    <location>
        <begin position="1"/>
        <end position="22"/>
    </location>
</feature>
<feature type="region of interest" description="Disordered" evidence="1">
    <location>
        <begin position="33"/>
        <end position="52"/>
    </location>
</feature>
<dbReference type="Proteomes" id="UP000321378">
    <property type="component" value="Chromosome"/>
</dbReference>
<evidence type="ECO:0000256" key="1">
    <source>
        <dbReference type="SAM" id="MobiDB-lite"/>
    </source>
</evidence>
<proteinExistence type="predicted"/>
<sequence length="215" mass="24504">MKKRLILTTLLMLFAVTIPAKADFWKKLKNAITGTGSSNSSSSSNSSGKSGGTRGYLITDEYGTKIIVNPFDKNDYQYEKDIYSRERNAIYKHRDLQGTGTKVNYIECRIIPGGFLYEIGRRSFYGYVEFPVYEIIDFIDKRYVLGCFSRDKSGKEKEISGDIYLDHNLAMHIWDNQLTVTTLAMKNGKAENGNFAWFDSTNPEAEIFINGKKFN</sequence>
<evidence type="ECO:0000313" key="6">
    <source>
        <dbReference type="Proteomes" id="UP000422644"/>
    </source>
</evidence>
<reference evidence="4 5" key="2">
    <citation type="submission" date="2019-07" db="EMBL/GenBank/DDBJ databases">
        <title>Complete Genome Sequence of Leptotrichia trevisanii Strain JMUB3935.</title>
        <authorList>
            <person name="Watanabe S."/>
            <person name="Cui L."/>
        </authorList>
    </citation>
    <scope>NUCLEOTIDE SEQUENCE [LARGE SCALE GENOMIC DNA]</scope>
    <source>
        <strain evidence="4 5">JMUB3935</strain>
    </source>
</reference>
<evidence type="ECO:0000313" key="4">
    <source>
        <dbReference type="EMBL" id="BBM52708.1"/>
    </source>
</evidence>
<dbReference type="EMBL" id="AP019831">
    <property type="protein sequence ID" value="BBM45494.1"/>
    <property type="molecule type" value="Genomic_DNA"/>
</dbReference>
<dbReference type="OrthoDB" id="81829at2"/>
<dbReference type="Proteomes" id="UP000422644">
    <property type="component" value="Chromosome"/>
</dbReference>
<name>A0A510K1Y6_9FUSO</name>
<accession>A0A510K1Y6</accession>
<dbReference type="STRING" id="1122173.GCA_000482505_00867"/>
<keyword evidence="6" id="KW-1185">Reference proteome</keyword>
<dbReference type="AlphaFoldDB" id="A0A510K1Y6"/>
<feature type="chain" id="PRO_5044617020" evidence="2">
    <location>
        <begin position="23"/>
        <end position="215"/>
    </location>
</feature>
<organism evidence="3 6">
    <name type="scientific">Leptotrichia trevisanii</name>
    <dbReference type="NCBI Taxonomy" id="109328"/>
    <lineage>
        <taxon>Bacteria</taxon>
        <taxon>Fusobacteriati</taxon>
        <taxon>Fusobacteriota</taxon>
        <taxon>Fusobacteriia</taxon>
        <taxon>Fusobacteriales</taxon>
        <taxon>Leptotrichiaceae</taxon>
        <taxon>Leptotrichia</taxon>
    </lineage>
</organism>
<keyword evidence="2" id="KW-0732">Signal</keyword>
<gene>
    <name evidence="3" type="ORF">JMUB3870_1613</name>
    <name evidence="4" type="ORF">JMUB3935_1687</name>
</gene>
<feature type="compositionally biased region" description="Low complexity" evidence="1">
    <location>
        <begin position="33"/>
        <end position="48"/>
    </location>
</feature>
<dbReference type="EMBL" id="AP019840">
    <property type="protein sequence ID" value="BBM52708.1"/>
    <property type="molecule type" value="Genomic_DNA"/>
</dbReference>
<evidence type="ECO:0000256" key="2">
    <source>
        <dbReference type="SAM" id="SignalP"/>
    </source>
</evidence>
<evidence type="ECO:0000313" key="5">
    <source>
        <dbReference type="Proteomes" id="UP000321378"/>
    </source>
</evidence>
<protein>
    <submittedName>
        <fullName evidence="3">Uncharacterized protein</fullName>
    </submittedName>
</protein>
<evidence type="ECO:0000313" key="3">
    <source>
        <dbReference type="EMBL" id="BBM45494.1"/>
    </source>
</evidence>
<reference evidence="3 6" key="1">
    <citation type="submission" date="2019-07" db="EMBL/GenBank/DDBJ databases">
        <title>Complete Genome Sequence of Leptotrichia trevisanii Strain JMUB3870.</title>
        <authorList>
            <person name="Watanabe S."/>
            <person name="Cui L."/>
        </authorList>
    </citation>
    <scope>NUCLEOTIDE SEQUENCE [LARGE SCALE GENOMIC DNA]</scope>
    <source>
        <strain evidence="3 6">JMUB3870</strain>
    </source>
</reference>